<comment type="caution">
    <text evidence="2">The sequence shown here is derived from an EMBL/GenBank/DDBJ whole genome shotgun (WGS) entry which is preliminary data.</text>
</comment>
<dbReference type="EMBL" id="VSWC01000196">
    <property type="protein sequence ID" value="KAA1066063.1"/>
    <property type="molecule type" value="Genomic_DNA"/>
</dbReference>
<proteinExistence type="predicted"/>
<evidence type="ECO:0000313" key="2">
    <source>
        <dbReference type="EMBL" id="KAA1066063.1"/>
    </source>
</evidence>
<dbReference type="AlphaFoldDB" id="A0A5B0LQD3"/>
<organism evidence="2 3">
    <name type="scientific">Puccinia graminis f. sp. tritici</name>
    <dbReference type="NCBI Taxonomy" id="56615"/>
    <lineage>
        <taxon>Eukaryota</taxon>
        <taxon>Fungi</taxon>
        <taxon>Dikarya</taxon>
        <taxon>Basidiomycota</taxon>
        <taxon>Pucciniomycotina</taxon>
        <taxon>Pucciniomycetes</taxon>
        <taxon>Pucciniales</taxon>
        <taxon>Pucciniaceae</taxon>
        <taxon>Puccinia</taxon>
    </lineage>
</organism>
<sequence length="107" mass="11703">MNKEAAQQEVKNQRDAATRRDFHYLVSRLLPTTFLIDLKISIILVSTNHNLLRLTTISLRPSNALAETAGRFTQALATTPPTTVSTPSLKSTNPPLNQSPHSPGNQG</sequence>
<evidence type="ECO:0000313" key="3">
    <source>
        <dbReference type="Proteomes" id="UP000324748"/>
    </source>
</evidence>
<keyword evidence="3" id="KW-1185">Reference proteome</keyword>
<feature type="region of interest" description="Disordered" evidence="1">
    <location>
        <begin position="74"/>
        <end position="107"/>
    </location>
</feature>
<dbReference type="Proteomes" id="UP000324748">
    <property type="component" value="Unassembled WGS sequence"/>
</dbReference>
<name>A0A5B0LQD3_PUCGR</name>
<gene>
    <name evidence="2" type="ORF">PGT21_019620</name>
</gene>
<feature type="compositionally biased region" description="Low complexity" evidence="1">
    <location>
        <begin position="78"/>
        <end position="92"/>
    </location>
</feature>
<protein>
    <submittedName>
        <fullName evidence="2">Uncharacterized protein</fullName>
    </submittedName>
</protein>
<evidence type="ECO:0000256" key="1">
    <source>
        <dbReference type="SAM" id="MobiDB-lite"/>
    </source>
</evidence>
<accession>A0A5B0LQD3</accession>
<reference evidence="2 3" key="1">
    <citation type="submission" date="2019-05" db="EMBL/GenBank/DDBJ databases">
        <title>Emergence of the Ug99 lineage of the wheat stem rust pathogen through somatic hybridization.</title>
        <authorList>
            <person name="Li F."/>
            <person name="Upadhyaya N.M."/>
            <person name="Sperschneider J."/>
            <person name="Matny O."/>
            <person name="Nguyen-Phuc H."/>
            <person name="Mago R."/>
            <person name="Raley C."/>
            <person name="Miller M.E."/>
            <person name="Silverstein K.A.T."/>
            <person name="Henningsen E."/>
            <person name="Hirsch C.D."/>
            <person name="Visser B."/>
            <person name="Pretorius Z.A."/>
            <person name="Steffenson B.J."/>
            <person name="Schwessinger B."/>
            <person name="Dodds P.N."/>
            <person name="Figueroa M."/>
        </authorList>
    </citation>
    <scope>NUCLEOTIDE SEQUENCE [LARGE SCALE GENOMIC DNA]</scope>
    <source>
        <strain evidence="2">21-0</strain>
    </source>
</reference>
<feature type="compositionally biased region" description="Polar residues" evidence="1">
    <location>
        <begin position="93"/>
        <end position="107"/>
    </location>
</feature>